<dbReference type="SMART" id="SM00584">
    <property type="entry name" value="TLDc"/>
    <property type="match status" value="1"/>
</dbReference>
<dbReference type="Gene3D" id="3.30.710.10">
    <property type="entry name" value="Potassium Channel Kv1.1, Chain A"/>
    <property type="match status" value="1"/>
</dbReference>
<feature type="region of interest" description="Disordered" evidence="1">
    <location>
        <begin position="52"/>
        <end position="73"/>
    </location>
</feature>
<dbReference type="InterPro" id="IPR011333">
    <property type="entry name" value="SKP1/BTB/POZ_sf"/>
</dbReference>
<evidence type="ECO:0000259" key="2">
    <source>
        <dbReference type="PROSITE" id="PS50097"/>
    </source>
</evidence>
<accession>A0AAU9WWR8</accession>
<evidence type="ECO:0000313" key="5">
    <source>
        <dbReference type="Proteomes" id="UP001159428"/>
    </source>
</evidence>
<dbReference type="PROSITE" id="PS50097">
    <property type="entry name" value="BTB"/>
    <property type="match status" value="1"/>
</dbReference>
<dbReference type="PANTHER" id="PTHR14499:SF145">
    <property type="entry name" value="POTASSIUM CHANNEL REGULATORY PROTEIN-LIKE"/>
    <property type="match status" value="1"/>
</dbReference>
<dbReference type="Proteomes" id="UP001159428">
    <property type="component" value="Unassembled WGS sequence"/>
</dbReference>
<evidence type="ECO:0000313" key="4">
    <source>
        <dbReference type="EMBL" id="CAH3128265.1"/>
    </source>
</evidence>
<dbReference type="InterPro" id="IPR000210">
    <property type="entry name" value="BTB/POZ_dom"/>
</dbReference>
<name>A0AAU9WWR8_9CNID</name>
<dbReference type="SMART" id="SM00225">
    <property type="entry name" value="BTB"/>
    <property type="match status" value="1"/>
</dbReference>
<dbReference type="InterPro" id="IPR006571">
    <property type="entry name" value="TLDc_dom"/>
</dbReference>
<sequence length="396" mass="44246">MVNHSGLGKTKMPLFKSHQHAIEAGHRPMFGTGHDLHIISDTESFSKSVKMQSFDLSRGRNKTMSKPDLGDNDHQHNQVLTDAESHIKQACEMLQREAARLRHEQRAIDAMSKKLEHVHFSSTIQLNVGGHRFTTSLQTLTKDPNSMLAAMFSGKFEMKPADDGAFFIDRDGTHFRFILNYLRSGELILPEGATFLKELKAEAKFYQIQGILDELVPKAPQNFEESVILTTEEHRSVLSGWLPQQYGKWQLLMRASQDGFQAQTFHSKCDNKGPTVTIVKSGNNIFGGFTEISRSSQGSWVRCSQSFLFSIMNPKGVAPSKMPLVKDQPFAIYCDSNSGPTFGGGHDFHISNNANTSGKSYSILGYSYQPPTGQQNTFLTGAQYFNVTDYEVFGIC</sequence>
<dbReference type="CDD" id="cd18376">
    <property type="entry name" value="BTB_POZ_FIP2-like"/>
    <property type="match status" value="1"/>
</dbReference>
<evidence type="ECO:0000259" key="3">
    <source>
        <dbReference type="PROSITE" id="PS51886"/>
    </source>
</evidence>
<dbReference type="InterPro" id="IPR003131">
    <property type="entry name" value="T1-type_BTB"/>
</dbReference>
<feature type="domain" description="TLDc" evidence="3">
    <location>
        <begin position="227"/>
        <end position="396"/>
    </location>
</feature>
<reference evidence="4 5" key="1">
    <citation type="submission" date="2022-05" db="EMBL/GenBank/DDBJ databases">
        <authorList>
            <consortium name="Genoscope - CEA"/>
            <person name="William W."/>
        </authorList>
    </citation>
    <scope>NUCLEOTIDE SEQUENCE [LARGE SCALE GENOMIC DNA]</scope>
</reference>
<dbReference type="Pfam" id="PF02214">
    <property type="entry name" value="BTB_2"/>
    <property type="match status" value="1"/>
</dbReference>
<evidence type="ECO:0000256" key="1">
    <source>
        <dbReference type="SAM" id="MobiDB-lite"/>
    </source>
</evidence>
<proteinExistence type="predicted"/>
<gene>
    <name evidence="4" type="ORF">PMEA_00013392</name>
</gene>
<dbReference type="PANTHER" id="PTHR14499">
    <property type="entry name" value="POTASSIUM CHANNEL TETRAMERIZATION DOMAIN-CONTAINING"/>
    <property type="match status" value="1"/>
</dbReference>
<dbReference type="AlphaFoldDB" id="A0AAU9WWR8"/>
<dbReference type="GO" id="GO:0051260">
    <property type="term" value="P:protein homooligomerization"/>
    <property type="evidence" value="ECO:0007669"/>
    <property type="project" value="InterPro"/>
</dbReference>
<protein>
    <recommendedName>
        <fullName evidence="6">BTB domain-containing protein</fullName>
    </recommendedName>
</protein>
<dbReference type="SUPFAM" id="SSF54695">
    <property type="entry name" value="POZ domain"/>
    <property type="match status" value="1"/>
</dbReference>
<evidence type="ECO:0008006" key="6">
    <source>
        <dbReference type="Google" id="ProtNLM"/>
    </source>
</evidence>
<dbReference type="PROSITE" id="PS51886">
    <property type="entry name" value="TLDC"/>
    <property type="match status" value="1"/>
</dbReference>
<organism evidence="4 5">
    <name type="scientific">Pocillopora meandrina</name>
    <dbReference type="NCBI Taxonomy" id="46732"/>
    <lineage>
        <taxon>Eukaryota</taxon>
        <taxon>Metazoa</taxon>
        <taxon>Cnidaria</taxon>
        <taxon>Anthozoa</taxon>
        <taxon>Hexacorallia</taxon>
        <taxon>Scleractinia</taxon>
        <taxon>Astrocoeniina</taxon>
        <taxon>Pocilloporidae</taxon>
        <taxon>Pocillopora</taxon>
    </lineage>
</organism>
<keyword evidence="5" id="KW-1185">Reference proteome</keyword>
<feature type="domain" description="BTB" evidence="2">
    <location>
        <begin position="122"/>
        <end position="191"/>
    </location>
</feature>
<comment type="caution">
    <text evidence="4">The sequence shown here is derived from an EMBL/GenBank/DDBJ whole genome shotgun (WGS) entry which is preliminary data.</text>
</comment>
<dbReference type="Pfam" id="PF07534">
    <property type="entry name" value="TLD"/>
    <property type="match status" value="1"/>
</dbReference>
<dbReference type="EMBL" id="CALNXJ010000023">
    <property type="protein sequence ID" value="CAH3128265.1"/>
    <property type="molecule type" value="Genomic_DNA"/>
</dbReference>